<sequence>MSDLEQRWRGPAFVSAAHAWIRDQLDDDVSGPVLSIEQTHVTDWSTVMRVTTRHTVLWFKANDESMRHEAAVTAFLAPRSDGRVARPKAFDPGTGWMLMVDMTPRLREVIVEERSLDRWHDALEAYARIQLACEGEVDALLALGLPDRRLTTLPGAYADLLAELGDVDPRLPDASAVGDLCDRLAAHGIRETIQHDDLHDGQVFVPSGHAHVLDWGDACVSHPFLTLSVTLEGVIAWGVDDVEGSEDLEPHLAAYLRPYEEAYGRDDLRGAAAIAMRLGWVCRAVNGHLPQDPDGTRTRLRMFLDGRP</sequence>
<protein>
    <recommendedName>
        <fullName evidence="3">Aminoglycoside phosphotransferase family protein</fullName>
    </recommendedName>
</protein>
<dbReference type="InterPro" id="IPR011009">
    <property type="entry name" value="Kinase-like_dom_sf"/>
</dbReference>
<dbReference type="RefSeq" id="WP_179619767.1">
    <property type="nucleotide sequence ID" value="NZ_JACCBW010000002.1"/>
</dbReference>
<dbReference type="AlphaFoldDB" id="A0A7Y9KS28"/>
<dbReference type="EMBL" id="JACCBW010000002">
    <property type="protein sequence ID" value="NYE37195.1"/>
    <property type="molecule type" value="Genomic_DNA"/>
</dbReference>
<gene>
    <name evidence="1" type="ORF">F4692_002328</name>
</gene>
<accession>A0A7Y9KS28</accession>
<proteinExistence type="predicted"/>
<evidence type="ECO:0008006" key="3">
    <source>
        <dbReference type="Google" id="ProtNLM"/>
    </source>
</evidence>
<dbReference type="SUPFAM" id="SSF56112">
    <property type="entry name" value="Protein kinase-like (PK-like)"/>
    <property type="match status" value="1"/>
</dbReference>
<reference evidence="1 2" key="1">
    <citation type="submission" date="2020-07" db="EMBL/GenBank/DDBJ databases">
        <authorList>
            <person name="Partida-Martinez L."/>
            <person name="Huntemann M."/>
            <person name="Clum A."/>
            <person name="Wang J."/>
            <person name="Palaniappan K."/>
            <person name="Ritter S."/>
            <person name="Chen I.-M."/>
            <person name="Stamatis D."/>
            <person name="Reddy T."/>
            <person name="O'Malley R."/>
            <person name="Daum C."/>
            <person name="Shapiro N."/>
            <person name="Ivanova N."/>
            <person name="Kyrpides N."/>
            <person name="Woyke T."/>
        </authorList>
    </citation>
    <scope>NUCLEOTIDE SEQUENCE [LARGE SCALE GENOMIC DNA]</scope>
    <source>
        <strain evidence="1 2">AT2.17</strain>
    </source>
</reference>
<keyword evidence="2" id="KW-1185">Reference proteome</keyword>
<reference evidence="1 2" key="2">
    <citation type="submission" date="2020-08" db="EMBL/GenBank/DDBJ databases">
        <title>The Agave Microbiome: Exploring the role of microbial communities in plant adaptations to desert environments.</title>
        <authorList>
            <person name="Partida-Martinez L.P."/>
        </authorList>
    </citation>
    <scope>NUCLEOTIDE SEQUENCE [LARGE SCALE GENOMIC DNA]</scope>
    <source>
        <strain evidence="1 2">AT2.17</strain>
    </source>
</reference>
<evidence type="ECO:0000313" key="2">
    <source>
        <dbReference type="Proteomes" id="UP000549911"/>
    </source>
</evidence>
<evidence type="ECO:0000313" key="1">
    <source>
        <dbReference type="EMBL" id="NYE37195.1"/>
    </source>
</evidence>
<organism evidence="1 2">
    <name type="scientific">Nocardioides cavernae</name>
    <dbReference type="NCBI Taxonomy" id="1921566"/>
    <lineage>
        <taxon>Bacteria</taxon>
        <taxon>Bacillati</taxon>
        <taxon>Actinomycetota</taxon>
        <taxon>Actinomycetes</taxon>
        <taxon>Propionibacteriales</taxon>
        <taxon>Nocardioidaceae</taxon>
        <taxon>Nocardioides</taxon>
    </lineage>
</organism>
<dbReference type="Proteomes" id="UP000549911">
    <property type="component" value="Unassembled WGS sequence"/>
</dbReference>
<name>A0A7Y9KS28_9ACTN</name>
<comment type="caution">
    <text evidence="1">The sequence shown here is derived from an EMBL/GenBank/DDBJ whole genome shotgun (WGS) entry which is preliminary data.</text>
</comment>